<gene>
    <name evidence="1" type="ORF">T9R20_02790</name>
</gene>
<keyword evidence="2" id="KW-1185">Reference proteome</keyword>
<evidence type="ECO:0000313" key="2">
    <source>
        <dbReference type="Proteomes" id="UP001324533"/>
    </source>
</evidence>
<evidence type="ECO:0000313" key="1">
    <source>
        <dbReference type="EMBL" id="WQB70905.1"/>
    </source>
</evidence>
<dbReference type="Pfam" id="PF10094">
    <property type="entry name" value="DUF2332"/>
    <property type="match status" value="1"/>
</dbReference>
<dbReference type="EMBL" id="CP139779">
    <property type="protein sequence ID" value="WQB70905.1"/>
    <property type="molecule type" value="Genomic_DNA"/>
</dbReference>
<protein>
    <submittedName>
        <fullName evidence="1">DUF2332 domain-containing protein</fullName>
    </submittedName>
</protein>
<organism evidence="1 2">
    <name type="scientific">Microbacterium invictum</name>
    <dbReference type="NCBI Taxonomy" id="515415"/>
    <lineage>
        <taxon>Bacteria</taxon>
        <taxon>Bacillati</taxon>
        <taxon>Actinomycetota</taxon>
        <taxon>Actinomycetes</taxon>
        <taxon>Micrococcales</taxon>
        <taxon>Microbacteriaceae</taxon>
        <taxon>Microbacterium</taxon>
    </lineage>
</organism>
<name>A0ABZ0VFF9_9MICO</name>
<reference evidence="1 2" key="1">
    <citation type="submission" date="2023-06" db="EMBL/GenBank/DDBJ databases">
        <title>Rock-solubilizing bacteria, Microbacterium invictum, promotes re-establishment of vegetation in rocky wasteland by accelerating rock bio-weathering and reshaping soil bacterial community.</title>
        <authorList>
            <person name="Liu C."/>
        </authorList>
    </citation>
    <scope>NUCLEOTIDE SEQUENCE [LARGE SCALE GENOMIC DNA]</scope>
    <source>
        <strain evidence="1 2">X-18</strain>
    </source>
</reference>
<accession>A0ABZ0VFF9</accession>
<dbReference type="Proteomes" id="UP001324533">
    <property type="component" value="Chromosome"/>
</dbReference>
<dbReference type="RefSeq" id="WP_322411041.1">
    <property type="nucleotide sequence ID" value="NZ_CP139779.1"/>
</dbReference>
<sequence length="332" mass="36221">MRDSDLDRIAVGYRRFADLEASGTSPIYEDWARAIADDPEILALLAELPRRKQQPHLIFACARLLGAPVGPFPPLREWMLAHWPELRAEALVRATQTNEAGRCAVLLPVLSRLLGPLALIEAGASAGLTLYPDRYSYRYDVGGDVRALDPADGPSSAILECTIDEPSVPERLPDVVWRAGIDLNPLDITDPAALTWLETLIWPEHDHRRRRLDAAAAIAAADPPHLEQGDILERVPDLVARAPRDARVVVYHSSVVMYLDAERRAAFADLMRSLDDVTWVSNEGSDVFAEITTKAGVDAGGRNILAVNGEPLALAGTHGQSYEAILGAALRV</sequence>
<dbReference type="InterPro" id="IPR011200">
    <property type="entry name" value="UCP012608"/>
</dbReference>
<proteinExistence type="predicted"/>